<dbReference type="InterPro" id="IPR009091">
    <property type="entry name" value="RCC1/BLIP-II"/>
</dbReference>
<dbReference type="Pfam" id="PF13540">
    <property type="entry name" value="RCC1_2"/>
    <property type="match status" value="1"/>
</dbReference>
<sequence>MAEASNITELPLDILVSIFPYLDAKSFLAVCSTCKAFQQPSIRLDPAYWSFQTRATFRVPNQPVVQHDGDRWQKMYKRLLTQTRVYTWGSESNHRLGHRTNARSCHLPGEMEGEHALGIIADLQCGGWSTTILNSKGDLYSVGVLDGERHFGGSADPKRLRFPPGYPNSNEPTTTIRQFSAGRSHILGLSDSGRIWSWHDIGHSAVQIKFVNIDLKEDSSSGSKPMNASLYGTVKQVIAGWSYSSAYVRGIGIVVWEPIRPRAPGGFVRRARSVPRRPQQQEAEPDTMLLLENFELPKTRYQRPKGAARESAPDRALGEEVGQVENYIVLENFVIFVTDIGKVFCSKLEEKEKADNILELCAFRSQAGTPLDVQGSFRRFAIFRNGEVIIAEQDYLEACWNAQTTNPEQANISGLKRIPAFQHNNVVSIAFGDFHFLALHSNGKITSYGKEMQSRGSLGLSAIPWARLRGLTHTTGSDLELLPHAYTHGRELWFREEQEEWLKLLFSGGNDGEEANERIEMWSGSRDVAGEVSDWIEQEGKAWDEVSTQMDGGEDGLGAHFALRVSAAGWHSGAVLLVNDELAKKTTYDWRNTSFPRLQLSNGDEMPGSIPFHKWREGRPDWKLNWEQF</sequence>
<evidence type="ECO:0000259" key="2">
    <source>
        <dbReference type="PROSITE" id="PS50181"/>
    </source>
</evidence>
<dbReference type="PANTHER" id="PTHR45982">
    <property type="entry name" value="REGULATOR OF CHROMOSOME CONDENSATION"/>
    <property type="match status" value="1"/>
</dbReference>
<gene>
    <name evidence="3" type="ORF">BU23DRAFT_126550</name>
</gene>
<protein>
    <recommendedName>
        <fullName evidence="2">F-box domain-containing protein</fullName>
    </recommendedName>
</protein>
<evidence type="ECO:0000313" key="3">
    <source>
        <dbReference type="EMBL" id="KAF1973905.1"/>
    </source>
</evidence>
<dbReference type="InterPro" id="IPR001810">
    <property type="entry name" value="F-box_dom"/>
</dbReference>
<dbReference type="InterPro" id="IPR036047">
    <property type="entry name" value="F-box-like_dom_sf"/>
</dbReference>
<accession>A0A6A5V9W0</accession>
<proteinExistence type="predicted"/>
<dbReference type="OrthoDB" id="61110at2759"/>
<evidence type="ECO:0000313" key="4">
    <source>
        <dbReference type="Proteomes" id="UP000800036"/>
    </source>
</evidence>
<name>A0A6A5V9W0_9PLEO</name>
<dbReference type="Proteomes" id="UP000800036">
    <property type="component" value="Unassembled WGS sequence"/>
</dbReference>
<dbReference type="Gene3D" id="1.20.1280.50">
    <property type="match status" value="1"/>
</dbReference>
<dbReference type="PANTHER" id="PTHR45982:SF3">
    <property type="entry name" value="F-BOX PROTEIN POF9"/>
    <property type="match status" value="1"/>
</dbReference>
<dbReference type="Pfam" id="PF12937">
    <property type="entry name" value="F-box-like"/>
    <property type="match status" value="1"/>
</dbReference>
<dbReference type="InterPro" id="IPR000408">
    <property type="entry name" value="Reg_chr_condens"/>
</dbReference>
<dbReference type="Gene3D" id="2.130.10.30">
    <property type="entry name" value="Regulator of chromosome condensation 1/beta-lactamase-inhibitor protein II"/>
    <property type="match status" value="2"/>
</dbReference>
<dbReference type="PROSITE" id="PS50012">
    <property type="entry name" value="RCC1_3"/>
    <property type="match status" value="1"/>
</dbReference>
<keyword evidence="4" id="KW-1185">Reference proteome</keyword>
<dbReference type="PROSITE" id="PS50181">
    <property type="entry name" value="FBOX"/>
    <property type="match status" value="1"/>
</dbReference>
<dbReference type="Pfam" id="PF00415">
    <property type="entry name" value="RCC1"/>
    <property type="match status" value="1"/>
</dbReference>
<dbReference type="SUPFAM" id="SSF81383">
    <property type="entry name" value="F-box domain"/>
    <property type="match status" value="1"/>
</dbReference>
<dbReference type="GO" id="GO:0005737">
    <property type="term" value="C:cytoplasm"/>
    <property type="evidence" value="ECO:0007669"/>
    <property type="project" value="TreeGrafter"/>
</dbReference>
<dbReference type="GO" id="GO:0005085">
    <property type="term" value="F:guanyl-nucleotide exchange factor activity"/>
    <property type="evidence" value="ECO:0007669"/>
    <property type="project" value="TreeGrafter"/>
</dbReference>
<dbReference type="InterPro" id="IPR051553">
    <property type="entry name" value="Ran_GTPase-activating"/>
</dbReference>
<evidence type="ECO:0000256" key="1">
    <source>
        <dbReference type="PROSITE-ProRule" id="PRU00235"/>
    </source>
</evidence>
<dbReference type="AlphaFoldDB" id="A0A6A5V9W0"/>
<feature type="repeat" description="RCC1" evidence="1">
    <location>
        <begin position="83"/>
        <end position="136"/>
    </location>
</feature>
<organism evidence="3 4">
    <name type="scientific">Bimuria novae-zelandiae CBS 107.79</name>
    <dbReference type="NCBI Taxonomy" id="1447943"/>
    <lineage>
        <taxon>Eukaryota</taxon>
        <taxon>Fungi</taxon>
        <taxon>Dikarya</taxon>
        <taxon>Ascomycota</taxon>
        <taxon>Pezizomycotina</taxon>
        <taxon>Dothideomycetes</taxon>
        <taxon>Pleosporomycetidae</taxon>
        <taxon>Pleosporales</taxon>
        <taxon>Massarineae</taxon>
        <taxon>Didymosphaeriaceae</taxon>
        <taxon>Bimuria</taxon>
    </lineage>
</organism>
<dbReference type="EMBL" id="ML976678">
    <property type="protein sequence ID" value="KAF1973905.1"/>
    <property type="molecule type" value="Genomic_DNA"/>
</dbReference>
<feature type="domain" description="F-box" evidence="2">
    <location>
        <begin position="4"/>
        <end position="52"/>
    </location>
</feature>
<dbReference type="CDD" id="cd09917">
    <property type="entry name" value="F-box_SF"/>
    <property type="match status" value="1"/>
</dbReference>
<dbReference type="SUPFAM" id="SSF50985">
    <property type="entry name" value="RCC1/BLIP-II"/>
    <property type="match status" value="2"/>
</dbReference>
<reference evidence="3" key="1">
    <citation type="journal article" date="2020" name="Stud. Mycol.">
        <title>101 Dothideomycetes genomes: a test case for predicting lifestyles and emergence of pathogens.</title>
        <authorList>
            <person name="Haridas S."/>
            <person name="Albert R."/>
            <person name="Binder M."/>
            <person name="Bloem J."/>
            <person name="Labutti K."/>
            <person name="Salamov A."/>
            <person name="Andreopoulos B."/>
            <person name="Baker S."/>
            <person name="Barry K."/>
            <person name="Bills G."/>
            <person name="Bluhm B."/>
            <person name="Cannon C."/>
            <person name="Castanera R."/>
            <person name="Culley D."/>
            <person name="Daum C."/>
            <person name="Ezra D."/>
            <person name="Gonzalez J."/>
            <person name="Henrissat B."/>
            <person name="Kuo A."/>
            <person name="Liang C."/>
            <person name="Lipzen A."/>
            <person name="Lutzoni F."/>
            <person name="Magnuson J."/>
            <person name="Mondo S."/>
            <person name="Nolan M."/>
            <person name="Ohm R."/>
            <person name="Pangilinan J."/>
            <person name="Park H.-J."/>
            <person name="Ramirez L."/>
            <person name="Alfaro M."/>
            <person name="Sun H."/>
            <person name="Tritt A."/>
            <person name="Yoshinaga Y."/>
            <person name="Zwiers L.-H."/>
            <person name="Turgeon B."/>
            <person name="Goodwin S."/>
            <person name="Spatafora J."/>
            <person name="Crous P."/>
            <person name="Grigoriev I."/>
        </authorList>
    </citation>
    <scope>NUCLEOTIDE SEQUENCE</scope>
    <source>
        <strain evidence="3">CBS 107.79</strain>
    </source>
</reference>